<dbReference type="InterPro" id="IPR003838">
    <property type="entry name" value="ABC3_permease_C"/>
</dbReference>
<dbReference type="Pfam" id="PF02687">
    <property type="entry name" value="FtsX"/>
    <property type="match status" value="1"/>
</dbReference>
<evidence type="ECO:0000256" key="6">
    <source>
        <dbReference type="ARBA" id="ARBA00038076"/>
    </source>
</evidence>
<evidence type="ECO:0000256" key="4">
    <source>
        <dbReference type="ARBA" id="ARBA00022989"/>
    </source>
</evidence>
<dbReference type="EMBL" id="VSSQ01005592">
    <property type="protein sequence ID" value="MPM29733.1"/>
    <property type="molecule type" value="Genomic_DNA"/>
</dbReference>
<sequence length="141" mass="15057">MDDLLETINTATQTLTIMLAGIAGISLLVGGIGIMNIMLVSVTERTREIGIRKAMGAKRRDVLIQFLIEAVILSLFGGFVGLLLGIGIALVISTIAGWAPYISISAVIMALTFSISIGIFFGLYPANRASKLDPIEALRYE</sequence>
<feature type="transmembrane region" description="Helical" evidence="7">
    <location>
        <begin position="15"/>
        <end position="42"/>
    </location>
</feature>
<comment type="similarity">
    <text evidence="6">Belongs to the ABC-4 integral membrane protein family.</text>
</comment>
<dbReference type="GO" id="GO:0005886">
    <property type="term" value="C:plasma membrane"/>
    <property type="evidence" value="ECO:0007669"/>
    <property type="project" value="UniProtKB-SubCell"/>
</dbReference>
<evidence type="ECO:0000259" key="8">
    <source>
        <dbReference type="Pfam" id="PF02687"/>
    </source>
</evidence>
<evidence type="ECO:0000256" key="1">
    <source>
        <dbReference type="ARBA" id="ARBA00004651"/>
    </source>
</evidence>
<comment type="subcellular location">
    <subcellularLocation>
        <location evidence="1">Cell membrane</location>
        <topology evidence="1">Multi-pass membrane protein</topology>
    </subcellularLocation>
</comment>
<dbReference type="AlphaFoldDB" id="A0A644YTD0"/>
<gene>
    <name evidence="9" type="primary">yknZ_3</name>
    <name evidence="9" type="ORF">SDC9_76273</name>
</gene>
<comment type="caution">
    <text evidence="9">The sequence shown here is derived from an EMBL/GenBank/DDBJ whole genome shotgun (WGS) entry which is preliminary data.</text>
</comment>
<keyword evidence="2" id="KW-1003">Cell membrane</keyword>
<proteinExistence type="inferred from homology"/>
<name>A0A644YTD0_9ZZZZ</name>
<accession>A0A644YTD0</accession>
<organism evidence="9">
    <name type="scientific">bioreactor metagenome</name>
    <dbReference type="NCBI Taxonomy" id="1076179"/>
    <lineage>
        <taxon>unclassified sequences</taxon>
        <taxon>metagenomes</taxon>
        <taxon>ecological metagenomes</taxon>
    </lineage>
</organism>
<dbReference type="InterPro" id="IPR050250">
    <property type="entry name" value="Macrolide_Exporter_MacB"/>
</dbReference>
<protein>
    <submittedName>
        <fullName evidence="9">Putative ABC transporter permease YknZ</fullName>
    </submittedName>
</protein>
<feature type="transmembrane region" description="Helical" evidence="7">
    <location>
        <begin position="63"/>
        <end position="92"/>
    </location>
</feature>
<evidence type="ECO:0000256" key="3">
    <source>
        <dbReference type="ARBA" id="ARBA00022692"/>
    </source>
</evidence>
<keyword evidence="4 7" id="KW-1133">Transmembrane helix</keyword>
<dbReference type="GO" id="GO:0022857">
    <property type="term" value="F:transmembrane transporter activity"/>
    <property type="evidence" value="ECO:0007669"/>
    <property type="project" value="TreeGrafter"/>
</dbReference>
<dbReference type="PANTHER" id="PTHR30572:SF4">
    <property type="entry name" value="ABC TRANSPORTER PERMEASE YTRF"/>
    <property type="match status" value="1"/>
</dbReference>
<evidence type="ECO:0000313" key="9">
    <source>
        <dbReference type="EMBL" id="MPM29733.1"/>
    </source>
</evidence>
<feature type="domain" description="ABC3 transporter permease C-terminal" evidence="8">
    <location>
        <begin position="22"/>
        <end position="134"/>
    </location>
</feature>
<evidence type="ECO:0000256" key="5">
    <source>
        <dbReference type="ARBA" id="ARBA00023136"/>
    </source>
</evidence>
<feature type="transmembrane region" description="Helical" evidence="7">
    <location>
        <begin position="98"/>
        <end position="124"/>
    </location>
</feature>
<evidence type="ECO:0000256" key="2">
    <source>
        <dbReference type="ARBA" id="ARBA00022475"/>
    </source>
</evidence>
<dbReference type="PANTHER" id="PTHR30572">
    <property type="entry name" value="MEMBRANE COMPONENT OF TRANSPORTER-RELATED"/>
    <property type="match status" value="1"/>
</dbReference>
<keyword evidence="3 7" id="KW-0812">Transmembrane</keyword>
<reference evidence="9" key="1">
    <citation type="submission" date="2019-08" db="EMBL/GenBank/DDBJ databases">
        <authorList>
            <person name="Kucharzyk K."/>
            <person name="Murdoch R.W."/>
            <person name="Higgins S."/>
            <person name="Loffler F."/>
        </authorList>
    </citation>
    <scope>NUCLEOTIDE SEQUENCE</scope>
</reference>
<evidence type="ECO:0000256" key="7">
    <source>
        <dbReference type="SAM" id="Phobius"/>
    </source>
</evidence>
<keyword evidence="5 7" id="KW-0472">Membrane</keyword>